<name>A0A3B4TMS7_SERDU</name>
<protein>
    <submittedName>
        <fullName evidence="8">R3H domain containing like</fullName>
    </submittedName>
</protein>
<dbReference type="PANTHER" id="PTHR10334">
    <property type="entry name" value="CYSTEINE-RICH SECRETORY PROTEIN-RELATED"/>
    <property type="match status" value="1"/>
</dbReference>
<evidence type="ECO:0000256" key="1">
    <source>
        <dbReference type="ARBA" id="ARBA00004613"/>
    </source>
</evidence>
<dbReference type="InterPro" id="IPR035940">
    <property type="entry name" value="CAP_sf"/>
</dbReference>
<dbReference type="Ensembl" id="ENSSDUT00000007426.1">
    <property type="protein sequence ID" value="ENSSDUP00000007286.1"/>
    <property type="gene ID" value="ENSSDUG00000005345.1"/>
</dbReference>
<dbReference type="Pfam" id="PF00188">
    <property type="entry name" value="CAP"/>
    <property type="match status" value="1"/>
</dbReference>
<reference evidence="8" key="1">
    <citation type="submission" date="2025-05" db="UniProtKB">
        <authorList>
            <consortium name="Ensembl"/>
        </authorList>
    </citation>
    <scope>IDENTIFICATION</scope>
</reference>
<keyword evidence="6" id="KW-0325">Glycoprotein</keyword>
<evidence type="ECO:0000256" key="3">
    <source>
        <dbReference type="ARBA" id="ARBA00022525"/>
    </source>
</evidence>
<comment type="similarity">
    <text evidence="2">Belongs to the CRISP family.</text>
</comment>
<accession>A0A3B4TMS7</accession>
<evidence type="ECO:0000256" key="5">
    <source>
        <dbReference type="ARBA" id="ARBA00022729"/>
    </source>
</evidence>
<feature type="domain" description="SCP" evidence="7">
    <location>
        <begin position="90"/>
        <end position="234"/>
    </location>
</feature>
<dbReference type="GO" id="GO:0030414">
    <property type="term" value="F:peptidase inhibitor activity"/>
    <property type="evidence" value="ECO:0007669"/>
    <property type="project" value="UniProtKB-KW"/>
</dbReference>
<evidence type="ECO:0000256" key="6">
    <source>
        <dbReference type="ARBA" id="ARBA00023180"/>
    </source>
</evidence>
<evidence type="ECO:0000256" key="4">
    <source>
        <dbReference type="ARBA" id="ARBA00022690"/>
    </source>
</evidence>
<keyword evidence="3" id="KW-0964">Secreted</keyword>
<evidence type="ECO:0000256" key="2">
    <source>
        <dbReference type="ARBA" id="ARBA00009923"/>
    </source>
</evidence>
<dbReference type="Ensembl" id="ENSSDUT00000007441.1">
    <property type="protein sequence ID" value="ENSSDUP00000007302.1"/>
    <property type="gene ID" value="ENSSDUG00000005345.1"/>
</dbReference>
<dbReference type="GO" id="GO:0005576">
    <property type="term" value="C:extracellular region"/>
    <property type="evidence" value="ECO:0007669"/>
    <property type="project" value="UniProtKB-SubCell"/>
</dbReference>
<dbReference type="Proteomes" id="UP000261420">
    <property type="component" value="Unplaced"/>
</dbReference>
<dbReference type="OMA" id="CMQFYFS"/>
<dbReference type="SMART" id="SM00198">
    <property type="entry name" value="SCP"/>
    <property type="match status" value="1"/>
</dbReference>
<keyword evidence="5" id="KW-0732">Signal</keyword>
<sequence length="272" mass="30214">MKSFAGTWCSCLLLHRAQMGAACVQLLFAATLWMMPHMGATAAAAAAVLSSSTELLNASRAGAETQADVRMLTGAAGVSRSRRKRAISSREINALLNYHNRVRSQVIPPAANMEYMLWDEGLANSADSWASLCIWDHGPTQAMKYMGQNLSITSGRYQSITDLLRSWYDERHHFSYPNRCSGSVCSHYTQMVWASTSRVGCAVRKCSNMYVFGSAWREVTLLVCNYSIKGNWVGEAPYKTGRPCSLCPSSYGGSCWRNQCSPNTRTRRLLRY</sequence>
<organism evidence="8 9">
    <name type="scientific">Seriola dumerili</name>
    <name type="common">Greater amberjack</name>
    <name type="synonym">Caranx dumerili</name>
    <dbReference type="NCBI Taxonomy" id="41447"/>
    <lineage>
        <taxon>Eukaryota</taxon>
        <taxon>Metazoa</taxon>
        <taxon>Chordata</taxon>
        <taxon>Craniata</taxon>
        <taxon>Vertebrata</taxon>
        <taxon>Euteleostomi</taxon>
        <taxon>Actinopterygii</taxon>
        <taxon>Neopterygii</taxon>
        <taxon>Teleostei</taxon>
        <taxon>Neoteleostei</taxon>
        <taxon>Acanthomorphata</taxon>
        <taxon>Carangaria</taxon>
        <taxon>Carangiformes</taxon>
        <taxon>Carangidae</taxon>
        <taxon>Seriola</taxon>
    </lineage>
</organism>
<evidence type="ECO:0000313" key="8">
    <source>
        <dbReference type="Ensembl" id="ENSSDUP00000007302.1"/>
    </source>
</evidence>
<dbReference type="PRINTS" id="PR00837">
    <property type="entry name" value="V5TPXLIKE"/>
</dbReference>
<dbReference type="Gene3D" id="3.40.33.10">
    <property type="entry name" value="CAP"/>
    <property type="match status" value="1"/>
</dbReference>
<dbReference type="InterPro" id="IPR014044">
    <property type="entry name" value="CAP_dom"/>
</dbReference>
<keyword evidence="9" id="KW-1185">Reference proteome</keyword>
<dbReference type="STRING" id="41447.ENSSDUP00000007286"/>
<keyword evidence="4" id="KW-0646">Protease inhibitor</keyword>
<comment type="subcellular location">
    <subcellularLocation>
        <location evidence="1">Secreted</location>
    </subcellularLocation>
</comment>
<dbReference type="SUPFAM" id="SSF55797">
    <property type="entry name" value="PR-1-like"/>
    <property type="match status" value="1"/>
</dbReference>
<dbReference type="GeneTree" id="ENSGT00940000161086"/>
<proteinExistence type="inferred from homology"/>
<dbReference type="InterPro" id="IPR001283">
    <property type="entry name" value="CRISP-related"/>
</dbReference>
<dbReference type="AlphaFoldDB" id="A0A3B4TMS7"/>
<dbReference type="FunFam" id="3.40.33.10:FF:000003">
    <property type="entry name" value="Peptidase inhibitor 15"/>
    <property type="match status" value="1"/>
</dbReference>
<evidence type="ECO:0000259" key="7">
    <source>
        <dbReference type="SMART" id="SM00198"/>
    </source>
</evidence>
<evidence type="ECO:0000313" key="9">
    <source>
        <dbReference type="Proteomes" id="UP000261420"/>
    </source>
</evidence>